<protein>
    <submittedName>
        <fullName evidence="1">Uncharacterized protein</fullName>
    </submittedName>
</protein>
<evidence type="ECO:0000313" key="2">
    <source>
        <dbReference type="Proteomes" id="UP000093432"/>
    </source>
</evidence>
<sequence>MKKINTSLMLLIVNLTFSQVGISKNQTVEIHSKAILQIDGKHEGKSYGMMLPEVSSPEHLPLYNSFSDPEMAGLIMFEKSHATFYSYDGSQWNNEPAAADFKMKQSRFLSNAGEESSVTCVLLGCGRHTGIGFSAPVDGIQSYNNLNISRQTAVIPGGGLYGDQNYDNARFVINEPGVYEIYMNIPSKTGGAVSLTSGPQYQLRAYLKQANGSYNEVKLTTFFPDYYGILGIGGDTNTAAFTSTRIRLNPGDYIVPRIHSPIATVSVVVSLTAASDANIAQYYPREIMFTKVSD</sequence>
<dbReference type="OrthoDB" id="1231525at2"/>
<dbReference type="EMBL" id="MAYG01000012">
    <property type="protein sequence ID" value="OCA71496.1"/>
    <property type="molecule type" value="Genomic_DNA"/>
</dbReference>
<accession>A0A1B8ZIS6</accession>
<dbReference type="STRING" id="651561.BBI00_17435"/>
<dbReference type="RefSeq" id="WP_065400143.1">
    <property type="nucleotide sequence ID" value="NZ_MAYG01000012.1"/>
</dbReference>
<evidence type="ECO:0000313" key="1">
    <source>
        <dbReference type="EMBL" id="OCA71496.1"/>
    </source>
</evidence>
<reference evidence="2" key="1">
    <citation type="submission" date="2016-07" db="EMBL/GenBank/DDBJ databases">
        <authorList>
            <person name="Florea S."/>
            <person name="Webb J.S."/>
            <person name="Jaromczyk J."/>
            <person name="Schardl C.L."/>
        </authorList>
    </citation>
    <scope>NUCLEOTIDE SEQUENCE [LARGE SCALE GENOMIC DNA]</scope>
    <source>
        <strain evidence="2">CC-VM-7</strain>
    </source>
</reference>
<dbReference type="AlphaFoldDB" id="A0A1B8ZIS6"/>
<organism evidence="1 2">
    <name type="scientific">Chryseobacterium arthrosphaerae</name>
    <dbReference type="NCBI Taxonomy" id="651561"/>
    <lineage>
        <taxon>Bacteria</taxon>
        <taxon>Pseudomonadati</taxon>
        <taxon>Bacteroidota</taxon>
        <taxon>Flavobacteriia</taxon>
        <taxon>Flavobacteriales</taxon>
        <taxon>Weeksellaceae</taxon>
        <taxon>Chryseobacterium group</taxon>
        <taxon>Chryseobacterium</taxon>
    </lineage>
</organism>
<name>A0A1B8ZIS6_9FLAO</name>
<comment type="caution">
    <text evidence="1">The sequence shown here is derived from an EMBL/GenBank/DDBJ whole genome shotgun (WGS) entry which is preliminary data.</text>
</comment>
<gene>
    <name evidence="1" type="ORF">BBI00_17435</name>
</gene>
<proteinExistence type="predicted"/>
<dbReference type="Proteomes" id="UP000093432">
    <property type="component" value="Unassembled WGS sequence"/>
</dbReference>